<sequence length="290" mass="30810">MGGSSAGGRYDPGRRVHWAAETVRRLLAAGLATGLAVLAAGQANARPLRIMALDQCADQYVLALAPDAELALSPRADDPDSWMRRQAAGHLQVRPTLEAAIGFQPDVVVRYWGGEPRLLAALEKRGTRVLNIEDATDFDGISADIRNVAAGLGQVERGRRLEQAMRDKLAAAVPQAAATRPGAVYLTAGGFTAGAGTLVDAMMRAAGFDNLTEKPGFGAYSVERIAMHPPMRFVLGFFDMLRSDWRGPGRHPVVWRAAQGKTAAQLPAAVLTCPAWFAADGVAIMAKGRS</sequence>
<dbReference type="InterPro" id="IPR002491">
    <property type="entry name" value="ABC_transptr_periplasmic_BD"/>
</dbReference>
<accession>A0ABX8TKV3</accession>
<dbReference type="EMBL" id="CP080034">
    <property type="protein sequence ID" value="QYC11418.1"/>
    <property type="molecule type" value="Genomic_DNA"/>
</dbReference>
<dbReference type="Pfam" id="PF01497">
    <property type="entry name" value="Peripla_BP_2"/>
    <property type="match status" value="1"/>
</dbReference>
<dbReference type="PANTHER" id="PTHR30535">
    <property type="entry name" value="VITAMIN B12-BINDING PROTEIN"/>
    <property type="match status" value="1"/>
</dbReference>
<reference evidence="2 3" key="1">
    <citation type="submission" date="2021-07" db="EMBL/GenBank/DDBJ databases">
        <title>Isolation and characterization of bacteria from a gold mining with a capacity of golden bioaccumulation.</title>
        <authorList>
            <person name="Yang X.J."/>
        </authorList>
    </citation>
    <scope>NUCLEOTIDE SEQUENCE [LARGE SCALE GENOMIC DNA]</scope>
    <source>
        <strain evidence="2 3">Au29</strain>
    </source>
</reference>
<feature type="domain" description="Fe/B12 periplasmic-binding" evidence="1">
    <location>
        <begin position="49"/>
        <end position="290"/>
    </location>
</feature>
<proteinExistence type="predicted"/>
<dbReference type="Gene3D" id="3.40.50.1980">
    <property type="entry name" value="Nitrogenase molybdenum iron protein domain"/>
    <property type="match status" value="2"/>
</dbReference>
<evidence type="ECO:0000259" key="1">
    <source>
        <dbReference type="PROSITE" id="PS50983"/>
    </source>
</evidence>
<dbReference type="PANTHER" id="PTHR30535:SF34">
    <property type="entry name" value="MOLYBDATE-BINDING PROTEIN MOLA"/>
    <property type="match status" value="1"/>
</dbReference>
<dbReference type="PROSITE" id="PS50983">
    <property type="entry name" value="FE_B12_PBP"/>
    <property type="match status" value="1"/>
</dbReference>
<gene>
    <name evidence="2" type="ORF">KWG56_05415</name>
</gene>
<protein>
    <submittedName>
        <fullName evidence="2">ABC transporter substrate-binding protein</fullName>
    </submittedName>
</protein>
<dbReference type="SUPFAM" id="SSF53807">
    <property type="entry name" value="Helical backbone' metal receptor"/>
    <property type="match status" value="1"/>
</dbReference>
<evidence type="ECO:0000313" key="2">
    <source>
        <dbReference type="EMBL" id="QYC11418.1"/>
    </source>
</evidence>
<dbReference type="InterPro" id="IPR050902">
    <property type="entry name" value="ABC_Transporter_SBP"/>
</dbReference>
<name>A0ABX8TKV3_9CAUL</name>
<dbReference type="Proteomes" id="UP000824334">
    <property type="component" value="Chromosome"/>
</dbReference>
<organism evidence="2 3">
    <name type="scientific">Brevundimonas nasdae</name>
    <dbReference type="NCBI Taxonomy" id="172043"/>
    <lineage>
        <taxon>Bacteria</taxon>
        <taxon>Pseudomonadati</taxon>
        <taxon>Pseudomonadota</taxon>
        <taxon>Alphaproteobacteria</taxon>
        <taxon>Caulobacterales</taxon>
        <taxon>Caulobacteraceae</taxon>
        <taxon>Brevundimonas</taxon>
    </lineage>
</organism>
<keyword evidence="3" id="KW-1185">Reference proteome</keyword>
<evidence type="ECO:0000313" key="3">
    <source>
        <dbReference type="Proteomes" id="UP000824334"/>
    </source>
</evidence>